<feature type="transmembrane region" description="Helical" evidence="11">
    <location>
        <begin position="13"/>
        <end position="35"/>
    </location>
</feature>
<evidence type="ECO:0000256" key="5">
    <source>
        <dbReference type="ARBA" id="ARBA00022519"/>
    </source>
</evidence>
<evidence type="ECO:0000256" key="8">
    <source>
        <dbReference type="ARBA" id="ARBA00023136"/>
    </source>
</evidence>
<accession>A0A095VTQ5</accession>
<keyword evidence="3" id="KW-1003">Cell membrane</keyword>
<dbReference type="PROSITE" id="PS00409">
    <property type="entry name" value="PROKAR_NTER_METHYL"/>
    <property type="match status" value="1"/>
</dbReference>
<dbReference type="InterPro" id="IPR012902">
    <property type="entry name" value="N_methyl_site"/>
</dbReference>
<organism evidence="13 14">
    <name type="scientific">Pseudohaliea rubra DSM 19751</name>
    <dbReference type="NCBI Taxonomy" id="1265313"/>
    <lineage>
        <taxon>Bacteria</taxon>
        <taxon>Pseudomonadati</taxon>
        <taxon>Pseudomonadota</taxon>
        <taxon>Gammaproteobacteria</taxon>
        <taxon>Cellvibrionales</taxon>
        <taxon>Halieaceae</taxon>
        <taxon>Pseudohaliea</taxon>
    </lineage>
</organism>
<evidence type="ECO:0000256" key="9">
    <source>
        <dbReference type="ARBA" id="ARBA00025772"/>
    </source>
</evidence>
<keyword evidence="4" id="KW-0488">Methylation</keyword>
<evidence type="ECO:0000256" key="10">
    <source>
        <dbReference type="ARBA" id="ARBA00030775"/>
    </source>
</evidence>
<dbReference type="HOGENOM" id="CLU_123291_1_0_6"/>
<keyword evidence="7 11" id="KW-1133">Transmembrane helix</keyword>
<evidence type="ECO:0000256" key="6">
    <source>
        <dbReference type="ARBA" id="ARBA00022692"/>
    </source>
</evidence>
<evidence type="ECO:0000256" key="2">
    <source>
        <dbReference type="ARBA" id="ARBA00021549"/>
    </source>
</evidence>
<comment type="similarity">
    <text evidence="9">Belongs to the GSP H family.</text>
</comment>
<evidence type="ECO:0000259" key="12">
    <source>
        <dbReference type="Pfam" id="PF12019"/>
    </source>
</evidence>
<dbReference type="GO" id="GO:0015628">
    <property type="term" value="P:protein secretion by the type II secretion system"/>
    <property type="evidence" value="ECO:0007669"/>
    <property type="project" value="InterPro"/>
</dbReference>
<comment type="caution">
    <text evidence="13">The sequence shown here is derived from an EMBL/GenBank/DDBJ whole genome shotgun (WGS) entry which is preliminary data.</text>
</comment>
<evidence type="ECO:0000256" key="1">
    <source>
        <dbReference type="ARBA" id="ARBA00004377"/>
    </source>
</evidence>
<keyword evidence="14" id="KW-1185">Reference proteome</keyword>
<dbReference type="STRING" id="1265313.HRUBRA_00623"/>
<protein>
    <recommendedName>
        <fullName evidence="2">Type II secretion system protein H</fullName>
    </recommendedName>
    <alternativeName>
        <fullName evidence="10">General secretion pathway protein H</fullName>
    </alternativeName>
</protein>
<dbReference type="GO" id="GO:0005886">
    <property type="term" value="C:plasma membrane"/>
    <property type="evidence" value="ECO:0007669"/>
    <property type="project" value="UniProtKB-SubCell"/>
</dbReference>
<dbReference type="NCBIfam" id="TIGR02532">
    <property type="entry name" value="IV_pilin_GFxxxE"/>
    <property type="match status" value="1"/>
</dbReference>
<keyword evidence="6 11" id="KW-0812">Transmembrane</keyword>
<evidence type="ECO:0000256" key="11">
    <source>
        <dbReference type="SAM" id="Phobius"/>
    </source>
</evidence>
<dbReference type="SUPFAM" id="SSF54523">
    <property type="entry name" value="Pili subunits"/>
    <property type="match status" value="1"/>
</dbReference>
<comment type="subcellular location">
    <subcellularLocation>
        <location evidence="1">Cell inner membrane</location>
        <topology evidence="1">Single-pass membrane protein</topology>
    </subcellularLocation>
</comment>
<reference evidence="13 14" key="1">
    <citation type="journal article" date="2014" name="Genome Announc.">
        <title>Genome Sequence of Gammaproteobacterial Pseudohaliea rubra Type Strain DSM 19751, Isolated from Coastal Seawater of the Mediterranean Sea.</title>
        <authorList>
            <person name="Spring S."/>
            <person name="Fiebig A."/>
            <person name="Riedel T."/>
            <person name="Goker M."/>
            <person name="Klenk H.P."/>
        </authorList>
    </citation>
    <scope>NUCLEOTIDE SEQUENCE [LARGE SCALE GENOMIC DNA]</scope>
    <source>
        <strain evidence="13 14">DSM 19751</strain>
    </source>
</reference>
<evidence type="ECO:0000313" key="14">
    <source>
        <dbReference type="Proteomes" id="UP000029640"/>
    </source>
</evidence>
<evidence type="ECO:0000256" key="3">
    <source>
        <dbReference type="ARBA" id="ARBA00022475"/>
    </source>
</evidence>
<dbReference type="RefSeq" id="WP_035515421.1">
    <property type="nucleotide sequence ID" value="NZ_KN234755.1"/>
</dbReference>
<sequence>MAPRRRGFTLVELLVAMAIVGLMLAVAVPAGFRFYEGMQTREAVRDVVTLFATARQQAITSGAAQDVLVWPEERRLVLGDTTRRLPGGLRVTVHGAEEVNRESAGVIRFYPEGGTSGGGIDITNPGAGTIAIAVDWLTGRVTQTVHDRS</sequence>
<dbReference type="Proteomes" id="UP000029640">
    <property type="component" value="Unassembled WGS sequence"/>
</dbReference>
<dbReference type="OrthoDB" id="8481584at2"/>
<dbReference type="InterPro" id="IPR022346">
    <property type="entry name" value="T2SS_GspH"/>
</dbReference>
<dbReference type="Gene3D" id="3.30.700.10">
    <property type="entry name" value="Glycoprotein, Type 4 Pilin"/>
    <property type="match status" value="1"/>
</dbReference>
<dbReference type="AlphaFoldDB" id="A0A095VTQ5"/>
<proteinExistence type="inferred from homology"/>
<dbReference type="eggNOG" id="COG4970">
    <property type="taxonomic scope" value="Bacteria"/>
</dbReference>
<evidence type="ECO:0000256" key="4">
    <source>
        <dbReference type="ARBA" id="ARBA00022481"/>
    </source>
</evidence>
<evidence type="ECO:0000256" key="7">
    <source>
        <dbReference type="ARBA" id="ARBA00022989"/>
    </source>
</evidence>
<dbReference type="GO" id="GO:0015627">
    <property type="term" value="C:type II protein secretion system complex"/>
    <property type="evidence" value="ECO:0007669"/>
    <property type="project" value="InterPro"/>
</dbReference>
<dbReference type="InterPro" id="IPR045584">
    <property type="entry name" value="Pilin-like"/>
</dbReference>
<dbReference type="Pfam" id="PF12019">
    <property type="entry name" value="GspH"/>
    <property type="match status" value="1"/>
</dbReference>
<gene>
    <name evidence="13" type="ORF">HRUBRA_00623</name>
</gene>
<evidence type="ECO:0000313" key="13">
    <source>
        <dbReference type="EMBL" id="KGE04745.1"/>
    </source>
</evidence>
<dbReference type="Pfam" id="PF07963">
    <property type="entry name" value="N_methyl"/>
    <property type="match status" value="1"/>
</dbReference>
<keyword evidence="5" id="KW-0997">Cell inner membrane</keyword>
<keyword evidence="8 11" id="KW-0472">Membrane</keyword>
<feature type="domain" description="General secretion pathway GspH" evidence="12">
    <location>
        <begin position="43"/>
        <end position="136"/>
    </location>
</feature>
<dbReference type="EMBL" id="AUVB01000018">
    <property type="protein sequence ID" value="KGE04745.1"/>
    <property type="molecule type" value="Genomic_DNA"/>
</dbReference>
<name>A0A095VTQ5_9GAMM</name>